<reference evidence="1 2" key="1">
    <citation type="journal article" date="2019" name="Emerg. Microbes Infect.">
        <title>Comprehensive subspecies identification of 175 nontuberculous mycobacteria species based on 7547 genomic profiles.</title>
        <authorList>
            <person name="Matsumoto Y."/>
            <person name="Kinjo T."/>
            <person name="Motooka D."/>
            <person name="Nabeya D."/>
            <person name="Jung N."/>
            <person name="Uechi K."/>
            <person name="Horii T."/>
            <person name="Iida T."/>
            <person name="Fujita J."/>
            <person name="Nakamura S."/>
        </authorList>
    </citation>
    <scope>NUCLEOTIDE SEQUENCE [LARGE SCALE GENOMIC DNA]</scope>
    <source>
        <strain evidence="1 2">JCM 6391</strain>
    </source>
</reference>
<dbReference type="Proteomes" id="UP000466997">
    <property type="component" value="Chromosome"/>
</dbReference>
<organism evidence="1 2">
    <name type="scientific">Mycobacterium novum</name>
    <dbReference type="NCBI Taxonomy" id="2492438"/>
    <lineage>
        <taxon>Bacteria</taxon>
        <taxon>Bacillati</taxon>
        <taxon>Actinomycetota</taxon>
        <taxon>Actinomycetes</taxon>
        <taxon>Mycobacteriales</taxon>
        <taxon>Mycobacteriaceae</taxon>
        <taxon>Mycobacterium</taxon>
    </lineage>
</organism>
<evidence type="ECO:0008006" key="3">
    <source>
        <dbReference type="Google" id="ProtNLM"/>
    </source>
</evidence>
<proteinExistence type="predicted"/>
<accession>A0A7I7JTF0</accession>
<dbReference type="AlphaFoldDB" id="A0A7I7JTF0"/>
<dbReference type="EMBL" id="AP022562">
    <property type="protein sequence ID" value="BBX15137.1"/>
    <property type="molecule type" value="Genomic_DNA"/>
</dbReference>
<name>A0A7I7JTF0_9MYCO</name>
<keyword evidence="2" id="KW-1185">Reference proteome</keyword>
<gene>
    <name evidence="1" type="ORF">MNVM_42180</name>
</gene>
<evidence type="ECO:0000313" key="2">
    <source>
        <dbReference type="Proteomes" id="UP000466997"/>
    </source>
</evidence>
<dbReference type="KEGG" id="mnm:MNVM_42180"/>
<evidence type="ECO:0000313" key="1">
    <source>
        <dbReference type="EMBL" id="BBX15137.1"/>
    </source>
</evidence>
<protein>
    <recommendedName>
        <fullName evidence="3">Acyl-CoA synthetase</fullName>
    </recommendedName>
</protein>
<sequence length="89" mass="9071">MSAVTVAGATVTAADLSEAVAVLPVGAGPDVVHVVPDLPLSAVYRPTLGELREAGLPKAGRNAWYFDAASGQFKRLTAAVRAELAGGRQ</sequence>